<protein>
    <submittedName>
        <fullName evidence="1">Uncharacterized protein</fullName>
    </submittedName>
</protein>
<sequence>LIYALAEQYRADHAILWVLAGIEIPFDAADFAVQARVLYRQT</sequence>
<comment type="caution">
    <text evidence="1">The sequence shown here is derived from an EMBL/GenBank/DDBJ whole genome shotgun (WGS) entry which is preliminary data.</text>
</comment>
<gene>
    <name evidence="1" type="ORF">S01H1_79098</name>
</gene>
<feature type="non-terminal residue" evidence="1">
    <location>
        <position position="1"/>
    </location>
</feature>
<accession>X0YUH1</accession>
<dbReference type="AlphaFoldDB" id="X0YUH1"/>
<name>X0YUH1_9ZZZZ</name>
<organism evidence="1">
    <name type="scientific">marine sediment metagenome</name>
    <dbReference type="NCBI Taxonomy" id="412755"/>
    <lineage>
        <taxon>unclassified sequences</taxon>
        <taxon>metagenomes</taxon>
        <taxon>ecological metagenomes</taxon>
    </lineage>
</organism>
<reference evidence="1" key="1">
    <citation type="journal article" date="2014" name="Front. Microbiol.">
        <title>High frequency of phylogenetically diverse reductive dehalogenase-homologous genes in deep subseafloor sedimentary metagenomes.</title>
        <authorList>
            <person name="Kawai M."/>
            <person name="Futagami T."/>
            <person name="Toyoda A."/>
            <person name="Takaki Y."/>
            <person name="Nishi S."/>
            <person name="Hori S."/>
            <person name="Arai W."/>
            <person name="Tsubouchi T."/>
            <person name="Morono Y."/>
            <person name="Uchiyama I."/>
            <person name="Ito T."/>
            <person name="Fujiyama A."/>
            <person name="Inagaki F."/>
            <person name="Takami H."/>
        </authorList>
    </citation>
    <scope>NUCLEOTIDE SEQUENCE</scope>
    <source>
        <strain evidence="1">Expedition CK06-06</strain>
    </source>
</reference>
<dbReference type="EMBL" id="BARS01053290">
    <property type="protein sequence ID" value="GAG50347.1"/>
    <property type="molecule type" value="Genomic_DNA"/>
</dbReference>
<evidence type="ECO:0000313" key="1">
    <source>
        <dbReference type="EMBL" id="GAG50347.1"/>
    </source>
</evidence>
<proteinExistence type="predicted"/>